<reference evidence="3 4" key="1">
    <citation type="submission" date="2012-04" db="EMBL/GenBank/DDBJ databases">
        <title>The Genome Sequence of Saprolegnia declina VS20.</title>
        <authorList>
            <consortium name="The Broad Institute Genome Sequencing Platform"/>
            <person name="Russ C."/>
            <person name="Nusbaum C."/>
            <person name="Tyler B."/>
            <person name="van West P."/>
            <person name="Dieguez-Uribeondo J."/>
            <person name="de Bruijn I."/>
            <person name="Tripathy S."/>
            <person name="Jiang R."/>
            <person name="Young S.K."/>
            <person name="Zeng Q."/>
            <person name="Gargeya S."/>
            <person name="Fitzgerald M."/>
            <person name="Haas B."/>
            <person name="Abouelleil A."/>
            <person name="Alvarado L."/>
            <person name="Arachchi H.M."/>
            <person name="Berlin A."/>
            <person name="Chapman S.B."/>
            <person name="Goldberg J."/>
            <person name="Griggs A."/>
            <person name="Gujja S."/>
            <person name="Hansen M."/>
            <person name="Howarth C."/>
            <person name="Imamovic A."/>
            <person name="Larimer J."/>
            <person name="McCowen C."/>
            <person name="Montmayeur A."/>
            <person name="Murphy C."/>
            <person name="Neiman D."/>
            <person name="Pearson M."/>
            <person name="Priest M."/>
            <person name="Roberts A."/>
            <person name="Saif S."/>
            <person name="Shea T."/>
            <person name="Sisk P."/>
            <person name="Sykes S."/>
            <person name="Wortman J."/>
            <person name="Nusbaum C."/>
            <person name="Birren B."/>
        </authorList>
    </citation>
    <scope>NUCLEOTIDE SEQUENCE [LARGE SCALE GENOMIC DNA]</scope>
    <source>
        <strain evidence="3 4">VS20</strain>
    </source>
</reference>
<proteinExistence type="predicted"/>
<dbReference type="Pfam" id="PF23406">
    <property type="entry name" value="ZNF380_CC"/>
    <property type="match status" value="1"/>
</dbReference>
<dbReference type="InParanoid" id="T0QF70"/>
<dbReference type="InterPro" id="IPR059039">
    <property type="entry name" value="ZNF380_CC"/>
</dbReference>
<evidence type="ECO:0000313" key="4">
    <source>
        <dbReference type="Proteomes" id="UP000030762"/>
    </source>
</evidence>
<dbReference type="VEuPathDB" id="FungiDB:SDRG_06015"/>
<dbReference type="OMA" id="LEQMEYM"/>
<protein>
    <recommendedName>
        <fullName evidence="2">ZNF380 coiled-coil domain-containing protein</fullName>
    </recommendedName>
</protein>
<organism evidence="3 4">
    <name type="scientific">Saprolegnia diclina (strain VS20)</name>
    <dbReference type="NCBI Taxonomy" id="1156394"/>
    <lineage>
        <taxon>Eukaryota</taxon>
        <taxon>Sar</taxon>
        <taxon>Stramenopiles</taxon>
        <taxon>Oomycota</taxon>
        <taxon>Saprolegniomycetes</taxon>
        <taxon>Saprolegniales</taxon>
        <taxon>Saprolegniaceae</taxon>
        <taxon>Saprolegnia</taxon>
    </lineage>
</organism>
<gene>
    <name evidence="3" type="ORF">SDRG_06015</name>
</gene>
<dbReference type="EMBL" id="JH767147">
    <property type="protein sequence ID" value="EQC36569.1"/>
    <property type="molecule type" value="Genomic_DNA"/>
</dbReference>
<dbReference type="AlphaFoldDB" id="T0QF70"/>
<feature type="region of interest" description="Disordered" evidence="1">
    <location>
        <begin position="89"/>
        <end position="120"/>
    </location>
</feature>
<dbReference type="eggNOG" id="ENOG502S224">
    <property type="taxonomic scope" value="Eukaryota"/>
</dbReference>
<evidence type="ECO:0000313" key="3">
    <source>
        <dbReference type="EMBL" id="EQC36569.1"/>
    </source>
</evidence>
<dbReference type="GeneID" id="19946742"/>
<evidence type="ECO:0000256" key="1">
    <source>
        <dbReference type="SAM" id="MobiDB-lite"/>
    </source>
</evidence>
<feature type="compositionally biased region" description="Acidic residues" evidence="1">
    <location>
        <begin position="98"/>
        <end position="111"/>
    </location>
</feature>
<accession>T0QF70</accession>
<name>T0QF70_SAPDV</name>
<keyword evidence="4" id="KW-1185">Reference proteome</keyword>
<feature type="region of interest" description="Disordered" evidence="1">
    <location>
        <begin position="133"/>
        <end position="159"/>
    </location>
</feature>
<sequence length="159" mass="18089">MSNKRKELPVGFFDDPLADAKARKLNIKEEVAKAQEKEWEDFQSFVATVETEDRDEETTKADEAAEEDGLEKLEQMEYMERLRKTLLRVSKKESGADDDKDANDDNAEDEASVITDATDPPVDIMSEVLKARSKAKAKAVPVDDDDEDLDLLDWRAKRH</sequence>
<dbReference type="OrthoDB" id="77607at2759"/>
<feature type="compositionally biased region" description="Acidic residues" evidence="1">
    <location>
        <begin position="142"/>
        <end position="151"/>
    </location>
</feature>
<evidence type="ECO:0000259" key="2">
    <source>
        <dbReference type="Pfam" id="PF23406"/>
    </source>
</evidence>
<dbReference type="RefSeq" id="XP_008609990.1">
    <property type="nucleotide sequence ID" value="XM_008611768.1"/>
</dbReference>
<feature type="domain" description="ZNF380 coiled-coil" evidence="2">
    <location>
        <begin position="8"/>
        <end position="83"/>
    </location>
</feature>
<dbReference type="Proteomes" id="UP000030762">
    <property type="component" value="Unassembled WGS sequence"/>
</dbReference>